<sequence length="111" mass="12756">MDNNLPKINDDLFLCQLIVGIGEVAEITGIPIRQLRYWEEKGIIRSLTEQEGKNRRYDYVNIKKALLIKIHLEEGFTLEGANIKVSKQMNDMESIFKRLKQAAIKPDDPGI</sequence>
<dbReference type="CDD" id="cd01105">
    <property type="entry name" value="HTH_GlnR-like"/>
    <property type="match status" value="1"/>
</dbReference>
<keyword evidence="7" id="KW-1185">Reference proteome</keyword>
<evidence type="ECO:0000313" key="6">
    <source>
        <dbReference type="EMBL" id="MDA3614840.1"/>
    </source>
</evidence>
<keyword evidence="1" id="KW-0678">Repressor</keyword>
<keyword evidence="3" id="KW-0238">DNA-binding</keyword>
<comment type="caution">
    <text evidence="6">The sequence shown here is derived from an EMBL/GenBank/DDBJ whole genome shotgun (WGS) entry which is preliminary data.</text>
</comment>
<evidence type="ECO:0000256" key="3">
    <source>
        <dbReference type="ARBA" id="ARBA00023125"/>
    </source>
</evidence>
<dbReference type="RefSeq" id="WP_407031165.1">
    <property type="nucleotide sequence ID" value="NZ_JAQGEF010000008.1"/>
</dbReference>
<reference evidence="6 7" key="1">
    <citation type="submission" date="2022-12" db="EMBL/GenBank/DDBJ databases">
        <title>Chitinophagaceae gen. sp. nov., a new member of the family Chitinophagaceae, isolated from soil in a chemical factory.</title>
        <authorList>
            <person name="Ke Z."/>
        </authorList>
    </citation>
    <scope>NUCLEOTIDE SEQUENCE [LARGE SCALE GENOMIC DNA]</scope>
    <source>
        <strain evidence="6 7">LY-5</strain>
    </source>
</reference>
<name>A0ABT4UKV7_9BACT</name>
<dbReference type="PROSITE" id="PS50937">
    <property type="entry name" value="HTH_MERR_2"/>
    <property type="match status" value="1"/>
</dbReference>
<dbReference type="EMBL" id="JAQGEF010000008">
    <property type="protein sequence ID" value="MDA3614840.1"/>
    <property type="molecule type" value="Genomic_DNA"/>
</dbReference>
<evidence type="ECO:0000256" key="2">
    <source>
        <dbReference type="ARBA" id="ARBA00023015"/>
    </source>
</evidence>
<accession>A0ABT4UKV7</accession>
<gene>
    <name evidence="6" type="ORF">O3P16_08470</name>
</gene>
<dbReference type="Pfam" id="PF13411">
    <property type="entry name" value="MerR_1"/>
    <property type="match status" value="1"/>
</dbReference>
<organism evidence="6 7">
    <name type="scientific">Polluticaenibacter yanchengensis</name>
    <dbReference type="NCBI Taxonomy" id="3014562"/>
    <lineage>
        <taxon>Bacteria</taxon>
        <taxon>Pseudomonadati</taxon>
        <taxon>Bacteroidota</taxon>
        <taxon>Chitinophagia</taxon>
        <taxon>Chitinophagales</taxon>
        <taxon>Chitinophagaceae</taxon>
        <taxon>Polluticaenibacter</taxon>
    </lineage>
</organism>
<dbReference type="InterPro" id="IPR000551">
    <property type="entry name" value="MerR-type_HTH_dom"/>
</dbReference>
<dbReference type="PANTHER" id="PTHR30204">
    <property type="entry name" value="REDOX-CYCLING DRUG-SENSING TRANSCRIPTIONAL ACTIVATOR SOXR"/>
    <property type="match status" value="1"/>
</dbReference>
<dbReference type="SMART" id="SM00422">
    <property type="entry name" value="HTH_MERR"/>
    <property type="match status" value="1"/>
</dbReference>
<evidence type="ECO:0000313" key="7">
    <source>
        <dbReference type="Proteomes" id="UP001210231"/>
    </source>
</evidence>
<keyword evidence="4" id="KW-0804">Transcription</keyword>
<dbReference type="Gene3D" id="1.10.1660.10">
    <property type="match status" value="1"/>
</dbReference>
<keyword evidence="2" id="KW-0805">Transcription regulation</keyword>
<dbReference type="InterPro" id="IPR047057">
    <property type="entry name" value="MerR_fam"/>
</dbReference>
<evidence type="ECO:0000259" key="5">
    <source>
        <dbReference type="PROSITE" id="PS50937"/>
    </source>
</evidence>
<evidence type="ECO:0000256" key="1">
    <source>
        <dbReference type="ARBA" id="ARBA00022491"/>
    </source>
</evidence>
<dbReference type="PANTHER" id="PTHR30204:SF69">
    <property type="entry name" value="MERR-FAMILY TRANSCRIPTIONAL REGULATOR"/>
    <property type="match status" value="1"/>
</dbReference>
<dbReference type="SUPFAM" id="SSF46955">
    <property type="entry name" value="Putative DNA-binding domain"/>
    <property type="match status" value="1"/>
</dbReference>
<dbReference type="InterPro" id="IPR009061">
    <property type="entry name" value="DNA-bd_dom_put_sf"/>
</dbReference>
<feature type="domain" description="HTH merR-type" evidence="5">
    <location>
        <begin position="21"/>
        <end position="85"/>
    </location>
</feature>
<evidence type="ECO:0000256" key="4">
    <source>
        <dbReference type="ARBA" id="ARBA00023163"/>
    </source>
</evidence>
<dbReference type="Proteomes" id="UP001210231">
    <property type="component" value="Unassembled WGS sequence"/>
</dbReference>
<proteinExistence type="predicted"/>
<protein>
    <submittedName>
        <fullName evidence="6">MerR family transcriptional regulator</fullName>
    </submittedName>
</protein>